<keyword evidence="6" id="KW-1185">Reference proteome</keyword>
<dbReference type="InterPro" id="IPR029063">
    <property type="entry name" value="SAM-dependent_MTases_sf"/>
</dbReference>
<comment type="caution">
    <text evidence="5">The sequence shown here is derived from an EMBL/GenBank/DDBJ whole genome shotgun (WGS) entry which is preliminary data.</text>
</comment>
<dbReference type="Gene3D" id="3.40.50.150">
    <property type="entry name" value="Vaccinia Virus protein VP39"/>
    <property type="match status" value="1"/>
</dbReference>
<dbReference type="EMBL" id="SORZ01000002">
    <property type="protein sequence ID" value="TPW34530.1"/>
    <property type="molecule type" value="Genomic_DNA"/>
</dbReference>
<keyword evidence="3" id="KW-0949">S-adenosyl-L-methionine</keyword>
<evidence type="ECO:0000313" key="5">
    <source>
        <dbReference type="EMBL" id="TPW34530.1"/>
    </source>
</evidence>
<dbReference type="CDD" id="cd02440">
    <property type="entry name" value="AdoMet_MTases"/>
    <property type="match status" value="1"/>
</dbReference>
<accession>A0A506UMK5</accession>
<evidence type="ECO:0000256" key="2">
    <source>
        <dbReference type="ARBA" id="ARBA00022679"/>
    </source>
</evidence>
<evidence type="ECO:0000256" key="3">
    <source>
        <dbReference type="ARBA" id="ARBA00022691"/>
    </source>
</evidence>
<dbReference type="GO" id="GO:0032259">
    <property type="term" value="P:methylation"/>
    <property type="evidence" value="ECO:0007669"/>
    <property type="project" value="UniProtKB-KW"/>
</dbReference>
<dbReference type="Pfam" id="PF08242">
    <property type="entry name" value="Methyltransf_12"/>
    <property type="match status" value="1"/>
</dbReference>
<dbReference type="GO" id="GO:0008168">
    <property type="term" value="F:methyltransferase activity"/>
    <property type="evidence" value="ECO:0007669"/>
    <property type="project" value="UniProtKB-KW"/>
</dbReference>
<dbReference type="PANTHER" id="PTHR43464">
    <property type="entry name" value="METHYLTRANSFERASE"/>
    <property type="match status" value="1"/>
</dbReference>
<name>A0A506UMK5_9PROT</name>
<keyword evidence="1 5" id="KW-0489">Methyltransferase</keyword>
<gene>
    <name evidence="5" type="ORF">E3202_05745</name>
</gene>
<keyword evidence="2 5" id="KW-0808">Transferase</keyword>
<dbReference type="AlphaFoldDB" id="A0A506UMK5"/>
<reference evidence="5 6" key="1">
    <citation type="submission" date="2019-03" db="EMBL/GenBank/DDBJ databases">
        <title>The complete genome sequence of Neokomagataea sp. Jb2 NBRC113641.</title>
        <authorList>
            <person name="Chua K.-O."/>
            <person name="Chan K.-G."/>
            <person name="See-Too W.-S."/>
        </authorList>
    </citation>
    <scope>NUCLEOTIDE SEQUENCE [LARGE SCALE GENOMIC DNA]</scope>
    <source>
        <strain evidence="5 6">Jb2</strain>
    </source>
</reference>
<protein>
    <submittedName>
        <fullName evidence="5">Methyltransferase domain-containing protein</fullName>
    </submittedName>
</protein>
<evidence type="ECO:0000313" key="6">
    <source>
        <dbReference type="Proteomes" id="UP000315037"/>
    </source>
</evidence>
<dbReference type="PANTHER" id="PTHR43464:SF19">
    <property type="entry name" value="UBIQUINONE BIOSYNTHESIS O-METHYLTRANSFERASE, MITOCHONDRIAL"/>
    <property type="match status" value="1"/>
</dbReference>
<evidence type="ECO:0000256" key="1">
    <source>
        <dbReference type="ARBA" id="ARBA00022603"/>
    </source>
</evidence>
<dbReference type="Proteomes" id="UP000315037">
    <property type="component" value="Unassembled WGS sequence"/>
</dbReference>
<organism evidence="5 6">
    <name type="scientific">Oecophyllibacter saccharovorans</name>
    <dbReference type="NCBI Taxonomy" id="2558360"/>
    <lineage>
        <taxon>Bacteria</taxon>
        <taxon>Pseudomonadati</taxon>
        <taxon>Pseudomonadota</taxon>
        <taxon>Alphaproteobacteria</taxon>
        <taxon>Acetobacterales</taxon>
        <taxon>Acetobacteraceae</taxon>
        <taxon>Oecophyllibacter</taxon>
    </lineage>
</organism>
<dbReference type="InterPro" id="IPR013217">
    <property type="entry name" value="Methyltransf_12"/>
</dbReference>
<feature type="domain" description="Methyltransferase type 12" evidence="4">
    <location>
        <begin position="51"/>
        <end position="158"/>
    </location>
</feature>
<dbReference type="SUPFAM" id="SSF53335">
    <property type="entry name" value="S-adenosyl-L-methionine-dependent methyltransferases"/>
    <property type="match status" value="1"/>
</dbReference>
<proteinExistence type="predicted"/>
<evidence type="ECO:0000259" key="4">
    <source>
        <dbReference type="Pfam" id="PF08242"/>
    </source>
</evidence>
<sequence length="293" mass="32805">MTPRKAAIAARFGQARDYDRQAHVQRICAELVARKACALVPSAPNTQLRILELGCGTGFLSAWLRQAFPAATLWLTDLSPEMLQRTRQRLETRNSSLSHFYGQNFFHVMDGENPEADETEGFAAPFDLIISSLCLQWFEHRPSALQRLCQRLVPGGLFIAATLLQQTLQEWRDSCEATRTPCGLPDWPALATLQAEWPDRLGSGNWEVHDLQEKRRSGRDFLQGLRAIGAALPRPDHRPVSAAALRRTLAWFDTYHDSVTYQIGLGTFRTHGPISSPASSRQDPVLKGFLAND</sequence>